<dbReference type="SUPFAM" id="SSF50621">
    <property type="entry name" value="Alanine racemase C-terminal domain-like"/>
    <property type="match status" value="1"/>
</dbReference>
<dbReference type="Gene3D" id="2.40.37.10">
    <property type="entry name" value="Lyase, Ornithine Decarboxylase, Chain A, domain 1"/>
    <property type="match status" value="1"/>
</dbReference>
<sequence length="69" mass="7657">MIGGQGEEMVSVDEIAKRLETINYEVTCSIGHRVPRVYIEDGKGCMCGIRCFKAGQAFSKQLTQERSSN</sequence>
<evidence type="ECO:0000256" key="2">
    <source>
        <dbReference type="ARBA" id="ARBA00022898"/>
    </source>
</evidence>
<evidence type="ECO:0000313" key="6">
    <source>
        <dbReference type="Proteomes" id="UP000464658"/>
    </source>
</evidence>
<organism evidence="5 6">
    <name type="scientific">Bacillus safensis</name>
    <dbReference type="NCBI Taxonomy" id="561879"/>
    <lineage>
        <taxon>Bacteria</taxon>
        <taxon>Bacillati</taxon>
        <taxon>Bacillota</taxon>
        <taxon>Bacilli</taxon>
        <taxon>Bacillales</taxon>
        <taxon>Bacillaceae</taxon>
        <taxon>Bacillus</taxon>
    </lineage>
</organism>
<dbReference type="Proteomes" id="UP000464658">
    <property type="component" value="Chromosome"/>
</dbReference>
<evidence type="ECO:0000313" key="5">
    <source>
        <dbReference type="EMBL" id="BBP87302.1"/>
    </source>
</evidence>
<comment type="cofactor">
    <cofactor evidence="1">
        <name>pyridoxal 5'-phosphate</name>
        <dbReference type="ChEBI" id="CHEBI:597326"/>
    </cofactor>
</comment>
<keyword evidence="2" id="KW-0663">Pyridoxal phosphate</keyword>
<proteinExistence type="predicted"/>
<dbReference type="Pfam" id="PF00842">
    <property type="entry name" value="Ala_racemase_C"/>
    <property type="match status" value="1"/>
</dbReference>
<evidence type="ECO:0000259" key="4">
    <source>
        <dbReference type="Pfam" id="PF00842"/>
    </source>
</evidence>
<dbReference type="EMBL" id="AP021906">
    <property type="protein sequence ID" value="BBP87302.1"/>
    <property type="molecule type" value="Genomic_DNA"/>
</dbReference>
<name>A0A5S9M3H7_BACIA</name>
<dbReference type="InterPro" id="IPR009006">
    <property type="entry name" value="Ala_racemase/Decarboxylase_C"/>
</dbReference>
<accession>A0A5S9M3H7</accession>
<dbReference type="AlphaFoldDB" id="A0A5S9M3H7"/>
<keyword evidence="3" id="KW-0413">Isomerase</keyword>
<protein>
    <recommendedName>
        <fullName evidence="4">Alanine racemase C-terminal domain-containing protein</fullName>
    </recommendedName>
</protein>
<evidence type="ECO:0000256" key="1">
    <source>
        <dbReference type="ARBA" id="ARBA00001933"/>
    </source>
</evidence>
<feature type="domain" description="Alanine racemase C-terminal" evidence="4">
    <location>
        <begin position="2"/>
        <end position="38"/>
    </location>
</feature>
<dbReference type="InterPro" id="IPR011079">
    <property type="entry name" value="Ala_racemase_C"/>
</dbReference>
<reference evidence="5 6" key="1">
    <citation type="submission" date="2019-12" db="EMBL/GenBank/DDBJ databases">
        <title>Full genome sequence of a Bacillus safensis strain isolated from commercially available natto in Indonesia.</title>
        <authorList>
            <person name="Yoshida M."/>
            <person name="Uomi M."/>
            <person name="Waturangi D."/>
            <person name="Ekaputri J.J."/>
            <person name="Setiamarga D.H.E."/>
        </authorList>
    </citation>
    <scope>NUCLEOTIDE SEQUENCE [LARGE SCALE GENOMIC DNA]</scope>
    <source>
        <strain evidence="5 6">IDN1</strain>
    </source>
</reference>
<evidence type="ECO:0000256" key="3">
    <source>
        <dbReference type="ARBA" id="ARBA00023235"/>
    </source>
</evidence>
<dbReference type="GO" id="GO:0008784">
    <property type="term" value="F:alanine racemase activity"/>
    <property type="evidence" value="ECO:0007669"/>
    <property type="project" value="UniProtKB-ARBA"/>
</dbReference>
<gene>
    <name evidence="5" type="ORF">BsIDN1_09200</name>
</gene>